<comment type="caution">
    <text evidence="9">The sequence shown here is derived from an EMBL/GenBank/DDBJ whole genome shotgun (WGS) entry which is preliminary data.</text>
</comment>
<keyword evidence="6" id="KW-0862">Zinc</keyword>
<dbReference type="Pfam" id="PF07687">
    <property type="entry name" value="M20_dimer"/>
    <property type="match status" value="1"/>
</dbReference>
<dbReference type="SUPFAM" id="SSF53187">
    <property type="entry name" value="Zn-dependent exopeptidases"/>
    <property type="match status" value="1"/>
</dbReference>
<dbReference type="InterPro" id="IPR050072">
    <property type="entry name" value="Peptidase_M20A"/>
</dbReference>
<evidence type="ECO:0000256" key="5">
    <source>
        <dbReference type="ARBA" id="ARBA00022801"/>
    </source>
</evidence>
<comment type="cofactor">
    <cofactor evidence="2">
        <name>Zn(2+)</name>
        <dbReference type="ChEBI" id="CHEBI:29105"/>
    </cofactor>
</comment>
<dbReference type="Gene3D" id="3.40.630.10">
    <property type="entry name" value="Zn peptidases"/>
    <property type="match status" value="2"/>
</dbReference>
<keyword evidence="7" id="KW-0170">Cobalt</keyword>
<organism evidence="9 10">
    <name type="scientific">Candidatus Jorgensenbacteria bacterium CG11_big_fil_rev_8_21_14_0_20_38_23</name>
    <dbReference type="NCBI Taxonomy" id="1974594"/>
    <lineage>
        <taxon>Bacteria</taxon>
        <taxon>Candidatus Joergenseniibacteriota</taxon>
    </lineage>
</organism>
<dbReference type="Proteomes" id="UP000228867">
    <property type="component" value="Unassembled WGS sequence"/>
</dbReference>
<dbReference type="Pfam" id="PF01546">
    <property type="entry name" value="Peptidase_M20"/>
    <property type="match status" value="1"/>
</dbReference>
<dbReference type="GO" id="GO:0016787">
    <property type="term" value="F:hydrolase activity"/>
    <property type="evidence" value="ECO:0007669"/>
    <property type="project" value="UniProtKB-KW"/>
</dbReference>
<protein>
    <recommendedName>
        <fullName evidence="8">Peptidase M20 dimerisation domain-containing protein</fullName>
    </recommendedName>
</protein>
<dbReference type="PANTHER" id="PTHR43808">
    <property type="entry name" value="ACETYLORNITHINE DEACETYLASE"/>
    <property type="match status" value="1"/>
</dbReference>
<comment type="cofactor">
    <cofactor evidence="1">
        <name>Co(2+)</name>
        <dbReference type="ChEBI" id="CHEBI:48828"/>
    </cofactor>
</comment>
<dbReference type="InterPro" id="IPR010182">
    <property type="entry name" value="ArgE/DapE"/>
</dbReference>
<evidence type="ECO:0000259" key="8">
    <source>
        <dbReference type="Pfam" id="PF07687"/>
    </source>
</evidence>
<evidence type="ECO:0000313" key="10">
    <source>
        <dbReference type="Proteomes" id="UP000228867"/>
    </source>
</evidence>
<evidence type="ECO:0000256" key="3">
    <source>
        <dbReference type="ARBA" id="ARBA00006247"/>
    </source>
</evidence>
<dbReference type="PANTHER" id="PTHR43808:SF32">
    <property type="entry name" value="ARGE_DAPE-RELATED DEACYLASE"/>
    <property type="match status" value="1"/>
</dbReference>
<evidence type="ECO:0000256" key="4">
    <source>
        <dbReference type="ARBA" id="ARBA00022723"/>
    </source>
</evidence>
<reference evidence="9 10" key="1">
    <citation type="submission" date="2017-09" db="EMBL/GenBank/DDBJ databases">
        <title>Depth-based differentiation of microbial function through sediment-hosted aquifers and enrichment of novel symbionts in the deep terrestrial subsurface.</title>
        <authorList>
            <person name="Probst A.J."/>
            <person name="Ladd B."/>
            <person name="Jarett J.K."/>
            <person name="Geller-Mcgrath D.E."/>
            <person name="Sieber C.M."/>
            <person name="Emerson J.B."/>
            <person name="Anantharaman K."/>
            <person name="Thomas B.C."/>
            <person name="Malmstrom R."/>
            <person name="Stieglmeier M."/>
            <person name="Klingl A."/>
            <person name="Woyke T."/>
            <person name="Ryan C.M."/>
            <person name="Banfield J.F."/>
        </authorList>
    </citation>
    <scope>NUCLEOTIDE SEQUENCE [LARGE SCALE GENOMIC DNA]</scope>
    <source>
        <strain evidence="9">CG11_big_fil_rev_8_21_14_0_20_38_23</strain>
    </source>
</reference>
<dbReference type="NCBIfam" id="TIGR01910">
    <property type="entry name" value="DapE-ArgE"/>
    <property type="match status" value="1"/>
</dbReference>
<proteinExistence type="inferred from homology"/>
<accession>A0A2H0NDG3</accession>
<keyword evidence="5" id="KW-0378">Hydrolase</keyword>
<dbReference type="AlphaFoldDB" id="A0A2H0NDG3"/>
<evidence type="ECO:0000256" key="2">
    <source>
        <dbReference type="ARBA" id="ARBA00001947"/>
    </source>
</evidence>
<keyword evidence="4" id="KW-0479">Metal-binding</keyword>
<gene>
    <name evidence="9" type="ORF">COV54_01885</name>
</gene>
<name>A0A2H0NDG3_9BACT</name>
<dbReference type="InterPro" id="IPR036264">
    <property type="entry name" value="Bact_exopeptidase_dim_dom"/>
</dbReference>
<dbReference type="SUPFAM" id="SSF55031">
    <property type="entry name" value="Bacterial exopeptidase dimerisation domain"/>
    <property type="match status" value="1"/>
</dbReference>
<dbReference type="Gene3D" id="3.30.70.360">
    <property type="match status" value="1"/>
</dbReference>
<feature type="domain" description="Peptidase M20 dimerisation" evidence="8">
    <location>
        <begin position="195"/>
        <end position="310"/>
    </location>
</feature>
<dbReference type="InterPro" id="IPR002933">
    <property type="entry name" value="Peptidase_M20"/>
</dbReference>
<evidence type="ECO:0000256" key="1">
    <source>
        <dbReference type="ARBA" id="ARBA00001941"/>
    </source>
</evidence>
<comment type="similarity">
    <text evidence="3">Belongs to the peptidase M20A family.</text>
</comment>
<evidence type="ECO:0000256" key="6">
    <source>
        <dbReference type="ARBA" id="ARBA00022833"/>
    </source>
</evidence>
<evidence type="ECO:0000256" key="7">
    <source>
        <dbReference type="ARBA" id="ARBA00023285"/>
    </source>
</evidence>
<dbReference type="EMBL" id="PCWR01000045">
    <property type="protein sequence ID" value="PIR06917.1"/>
    <property type="molecule type" value="Genomic_DNA"/>
</dbReference>
<dbReference type="GO" id="GO:0046872">
    <property type="term" value="F:metal ion binding"/>
    <property type="evidence" value="ECO:0007669"/>
    <property type="project" value="UniProtKB-KW"/>
</dbReference>
<dbReference type="InterPro" id="IPR011650">
    <property type="entry name" value="Peptidase_M20_dimer"/>
</dbReference>
<sequence>MEQIKLKIIEEIEKSKKEQIEFLQKLIQTRSVNPNMDDPTKSSPYDPIELEMAELIFKKLKELGLEPKFEGVSLSRPNVVCQFGKGKKTLIFNGHMDTVPPAQGYDFNPFLGFIKNGNLYGAGALDMKSALCCYIFMAKALLKFDKELKGKVCLQFVIDEEPMAASHFGTRYLLEKGYIGQTAIIGEPGTKKITIGNRGGYRFKIEVFGDAVHTGSREWEQRKEGLNAILEMAKVIDALQGFNFPAKEHPIFPKRKNILTFPVLIKGGKSINIVPDSCLAFGDARILPGITKEFMEKEIRKTLNRLGVNYKLTPFVYVPAVFVEPSKPIVQILKNNIRQILKKELLAEGSGPWSDMWMFAEKGIPAVNFGCDGEGVHNRNEYVELRSLIDVTKIYALTAIDFLK</sequence>
<evidence type="ECO:0000313" key="9">
    <source>
        <dbReference type="EMBL" id="PIR06917.1"/>
    </source>
</evidence>